<reference evidence="3" key="1">
    <citation type="submission" date="2013-01" db="EMBL/GenBank/DDBJ databases">
        <title>Draft Genome Sequence of a Mulberry Tree, Morus notabilis C.K. Schneid.</title>
        <authorList>
            <person name="He N."/>
            <person name="Zhao S."/>
        </authorList>
    </citation>
    <scope>NUCLEOTIDE SEQUENCE</scope>
</reference>
<dbReference type="Proteomes" id="UP000030645">
    <property type="component" value="Unassembled WGS sequence"/>
</dbReference>
<accession>W9QT02</accession>
<name>W9QT02_9ROSA</name>
<evidence type="ECO:0000256" key="1">
    <source>
        <dbReference type="SAM" id="MobiDB-lite"/>
    </source>
</evidence>
<protein>
    <recommendedName>
        <fullName evidence="4">Heat stress transcription factor A-3</fullName>
    </recommendedName>
</protein>
<keyword evidence="3" id="KW-1185">Reference proteome</keyword>
<proteinExistence type="predicted"/>
<feature type="region of interest" description="Disordered" evidence="1">
    <location>
        <begin position="60"/>
        <end position="88"/>
    </location>
</feature>
<evidence type="ECO:0000313" key="3">
    <source>
        <dbReference type="Proteomes" id="UP000030645"/>
    </source>
</evidence>
<dbReference type="STRING" id="981085.W9QT02"/>
<dbReference type="AlphaFoldDB" id="W9QT02"/>
<organism evidence="2 3">
    <name type="scientific">Morus notabilis</name>
    <dbReference type="NCBI Taxonomy" id="981085"/>
    <lineage>
        <taxon>Eukaryota</taxon>
        <taxon>Viridiplantae</taxon>
        <taxon>Streptophyta</taxon>
        <taxon>Embryophyta</taxon>
        <taxon>Tracheophyta</taxon>
        <taxon>Spermatophyta</taxon>
        <taxon>Magnoliopsida</taxon>
        <taxon>eudicotyledons</taxon>
        <taxon>Gunneridae</taxon>
        <taxon>Pentapetalae</taxon>
        <taxon>rosids</taxon>
        <taxon>fabids</taxon>
        <taxon>Rosales</taxon>
        <taxon>Moraceae</taxon>
        <taxon>Moreae</taxon>
        <taxon>Morus</taxon>
    </lineage>
</organism>
<dbReference type="EMBL" id="KE343657">
    <property type="protein sequence ID" value="EXB37774.1"/>
    <property type="molecule type" value="Genomic_DNA"/>
</dbReference>
<evidence type="ECO:0008006" key="4">
    <source>
        <dbReference type="Google" id="ProtNLM"/>
    </source>
</evidence>
<dbReference type="eggNOG" id="KOG0627">
    <property type="taxonomic scope" value="Eukaryota"/>
</dbReference>
<sequence length="295" mass="32493">MEEVVELQQQQRGTVHLVESVNKRLQSVEQKQKQMVSFFTKMVQNPSFIAKLKQKVEQKEIGSSRARRKFVTHQQHEASEPDSSMEGRLVKYSPGLRNLTIPSGCPDLNPFLTEQGMAGNPVLNKENMPFQSEVVAPDDLLLPDDITAMQVFGKNLAGEGASSMLTEDPLFKGKGILSLQQEVGPEYYVSFPKDFMEKSFPELFSTGMETTSKQEDIWNMGLDAAGGGMSSGGNEMLDSPATYEALELGMMSGMFDLWDLGSLQVEGGSGINKWPADEALFDQPASQAGQPKDII</sequence>
<gene>
    <name evidence="2" type="ORF">L484_013814</name>
</gene>
<evidence type="ECO:0000313" key="2">
    <source>
        <dbReference type="EMBL" id="EXB37774.1"/>
    </source>
</evidence>